<evidence type="ECO:0000313" key="15">
    <source>
        <dbReference type="EnsemblMetazoa" id="XP_038076228.1"/>
    </source>
</evidence>
<evidence type="ECO:0000256" key="11">
    <source>
        <dbReference type="ARBA" id="ARBA00049280"/>
    </source>
</evidence>
<protein>
    <recommendedName>
        <fullName evidence="14">Protein kinase domain-containing protein</fullName>
    </recommendedName>
</protein>
<feature type="compositionally biased region" description="Basic and acidic residues" evidence="13">
    <location>
        <begin position="1204"/>
        <end position="1218"/>
    </location>
</feature>
<evidence type="ECO:0000256" key="7">
    <source>
        <dbReference type="ARBA" id="ARBA00022840"/>
    </source>
</evidence>
<comment type="subcellular location">
    <subcellularLocation>
        <location evidence="1">Nucleus</location>
    </subcellularLocation>
</comment>
<feature type="region of interest" description="Disordered" evidence="13">
    <location>
        <begin position="1"/>
        <end position="460"/>
    </location>
</feature>
<dbReference type="SUPFAM" id="SSF56112">
    <property type="entry name" value="Protein kinase-like (PK-like)"/>
    <property type="match status" value="1"/>
</dbReference>
<dbReference type="GO" id="GO:0008353">
    <property type="term" value="F:RNA polymerase II CTD heptapeptide repeat kinase activity"/>
    <property type="evidence" value="ECO:0007669"/>
    <property type="project" value="UniProtKB-EC"/>
</dbReference>
<dbReference type="RefSeq" id="XP_038076228.1">
    <property type="nucleotide sequence ID" value="XM_038220300.1"/>
</dbReference>
<keyword evidence="6" id="KW-0418">Kinase</keyword>
<dbReference type="Pfam" id="PF00069">
    <property type="entry name" value="Pkinase"/>
    <property type="match status" value="1"/>
</dbReference>
<feature type="compositionally biased region" description="Pro residues" evidence="13">
    <location>
        <begin position="1095"/>
        <end position="1105"/>
    </location>
</feature>
<dbReference type="GO" id="GO:0030332">
    <property type="term" value="F:cyclin binding"/>
    <property type="evidence" value="ECO:0007669"/>
    <property type="project" value="TreeGrafter"/>
</dbReference>
<feature type="compositionally biased region" description="Gly residues" evidence="13">
    <location>
        <begin position="1219"/>
        <end position="1237"/>
    </location>
</feature>
<keyword evidence="3" id="KW-0723">Serine/threonine-protein kinase</keyword>
<feature type="region of interest" description="Disordered" evidence="13">
    <location>
        <begin position="954"/>
        <end position="983"/>
    </location>
</feature>
<comment type="catalytic activity">
    <reaction evidence="10">
        <text>L-seryl-[protein] + ATP = O-phospho-L-seryl-[protein] + ADP + H(+)</text>
        <dbReference type="Rhea" id="RHEA:17989"/>
        <dbReference type="Rhea" id="RHEA-COMP:9863"/>
        <dbReference type="Rhea" id="RHEA-COMP:11604"/>
        <dbReference type="ChEBI" id="CHEBI:15378"/>
        <dbReference type="ChEBI" id="CHEBI:29999"/>
        <dbReference type="ChEBI" id="CHEBI:30616"/>
        <dbReference type="ChEBI" id="CHEBI:83421"/>
        <dbReference type="ChEBI" id="CHEBI:456216"/>
        <dbReference type="EC" id="2.7.11.22"/>
    </reaction>
</comment>
<dbReference type="PANTHER" id="PTHR24056">
    <property type="entry name" value="CELL DIVISION PROTEIN KINASE"/>
    <property type="match status" value="1"/>
</dbReference>
<dbReference type="SMART" id="SM00220">
    <property type="entry name" value="S_TKc"/>
    <property type="match status" value="1"/>
</dbReference>
<dbReference type="InterPro" id="IPR050108">
    <property type="entry name" value="CDK"/>
</dbReference>
<evidence type="ECO:0000256" key="3">
    <source>
        <dbReference type="ARBA" id="ARBA00022527"/>
    </source>
</evidence>
<dbReference type="Gene3D" id="1.10.510.10">
    <property type="entry name" value="Transferase(Phosphotransferase) domain 1"/>
    <property type="match status" value="1"/>
</dbReference>
<feature type="compositionally biased region" description="Basic and acidic residues" evidence="13">
    <location>
        <begin position="103"/>
        <end position="113"/>
    </location>
</feature>
<evidence type="ECO:0000256" key="6">
    <source>
        <dbReference type="ARBA" id="ARBA00022777"/>
    </source>
</evidence>
<feature type="compositionally biased region" description="Basic and acidic residues" evidence="13">
    <location>
        <begin position="265"/>
        <end position="278"/>
    </location>
</feature>
<dbReference type="Proteomes" id="UP000887568">
    <property type="component" value="Unplaced"/>
</dbReference>
<dbReference type="PROSITE" id="PS50011">
    <property type="entry name" value="PROTEIN_KINASE_DOM"/>
    <property type="match status" value="1"/>
</dbReference>
<evidence type="ECO:0000313" key="16">
    <source>
        <dbReference type="Proteomes" id="UP000887568"/>
    </source>
</evidence>
<feature type="compositionally biased region" description="Low complexity" evidence="13">
    <location>
        <begin position="120"/>
        <end position="129"/>
    </location>
</feature>
<comment type="catalytic activity">
    <reaction evidence="11">
        <text>[DNA-directed RNA polymerase] + ATP = phospho-[DNA-directed RNA polymerase] + ADP + H(+)</text>
        <dbReference type="Rhea" id="RHEA:10216"/>
        <dbReference type="Rhea" id="RHEA-COMP:11321"/>
        <dbReference type="Rhea" id="RHEA-COMP:11322"/>
        <dbReference type="ChEBI" id="CHEBI:15378"/>
        <dbReference type="ChEBI" id="CHEBI:30616"/>
        <dbReference type="ChEBI" id="CHEBI:43176"/>
        <dbReference type="ChEBI" id="CHEBI:68546"/>
        <dbReference type="ChEBI" id="CHEBI:456216"/>
        <dbReference type="EC" id="2.7.11.23"/>
    </reaction>
</comment>
<dbReference type="InterPro" id="IPR008271">
    <property type="entry name" value="Ser/Thr_kinase_AS"/>
</dbReference>
<feature type="compositionally biased region" description="Low complexity" evidence="13">
    <location>
        <begin position="1004"/>
        <end position="1022"/>
    </location>
</feature>
<dbReference type="InterPro" id="IPR017441">
    <property type="entry name" value="Protein_kinase_ATP_BS"/>
</dbReference>
<name>A0A914BIW5_PATMI</name>
<evidence type="ECO:0000256" key="10">
    <source>
        <dbReference type="ARBA" id="ARBA00048367"/>
    </source>
</evidence>
<feature type="region of interest" description="Disordered" evidence="13">
    <location>
        <begin position="1148"/>
        <end position="1258"/>
    </location>
</feature>
<feature type="compositionally biased region" description="Low complexity" evidence="13">
    <location>
        <begin position="429"/>
        <end position="441"/>
    </location>
</feature>
<dbReference type="PROSITE" id="PS00108">
    <property type="entry name" value="PROTEIN_KINASE_ST"/>
    <property type="match status" value="1"/>
</dbReference>
<evidence type="ECO:0000256" key="12">
    <source>
        <dbReference type="PROSITE-ProRule" id="PRU10141"/>
    </source>
</evidence>
<feature type="compositionally biased region" description="Low complexity" evidence="13">
    <location>
        <begin position="300"/>
        <end position="314"/>
    </location>
</feature>
<dbReference type="CDD" id="cd07864">
    <property type="entry name" value="STKc_CDK12"/>
    <property type="match status" value="1"/>
</dbReference>
<evidence type="ECO:0000256" key="1">
    <source>
        <dbReference type="ARBA" id="ARBA00004123"/>
    </source>
</evidence>
<evidence type="ECO:0000259" key="14">
    <source>
        <dbReference type="PROSITE" id="PS50011"/>
    </source>
</evidence>
<dbReference type="PANTHER" id="PTHR24056:SF546">
    <property type="entry name" value="CYCLIN-DEPENDENT KINASE 12"/>
    <property type="match status" value="1"/>
</dbReference>
<dbReference type="GeneID" id="119744391"/>
<feature type="compositionally biased region" description="Basic and acidic residues" evidence="13">
    <location>
        <begin position="40"/>
        <end position="55"/>
    </location>
</feature>
<dbReference type="OrthoDB" id="28397at2759"/>
<organism evidence="15 16">
    <name type="scientific">Patiria miniata</name>
    <name type="common">Bat star</name>
    <name type="synonym">Asterina miniata</name>
    <dbReference type="NCBI Taxonomy" id="46514"/>
    <lineage>
        <taxon>Eukaryota</taxon>
        <taxon>Metazoa</taxon>
        <taxon>Echinodermata</taxon>
        <taxon>Eleutherozoa</taxon>
        <taxon>Asterozoa</taxon>
        <taxon>Asteroidea</taxon>
        <taxon>Valvatacea</taxon>
        <taxon>Valvatida</taxon>
        <taxon>Asterinidae</taxon>
        <taxon>Patiria</taxon>
    </lineage>
</organism>
<sequence>MPGPRQPSSRGRAFREESPPNSNRARKHKKATRHKHKRSRERDRREQAPKVKPLVEYDDISSDEEVYLSPSPPPVQFVSETKPPTKSQRTKSQRAVSPATALKEYRNRQEERNSPQIHARSSSSNRPSRQPYVPAEAPKAYRRQSPTNPPRAYRGSPDTIRVVERKRSRSPRRKSPSPARKRRAEKTQRSRRSPSPSPSRRRRSSRSSSRSPSYSRKRSRRSRSRSRSPYRSRSRSSSRSFQRRRSRSRSFDFSTARFKMGLGSELKKNTKKLVESKTVDPSTGKGIPPTRKALVQEAQSPATPSPSSLPTTITKPYSGSPIKVTIKNEAALNRAKAEESPQRTVMEVPGNRNQPFQNLLIRKEVKPEVKKESPLPAPVTKPTPQVTTLPPLPLPPMIDEKHSSTPPLPSKEEKYRPSIKDLPLPPSAPKSAAVPSPLLAPTVPFTPSKPTSQKRERIKRRRVEQMASGLNWGKRCVDVFDIVDQVGEGTYGQVYKAKDKQTGELVALKKVRTDNEKEGFPITAVREIKILRQLNHPSVVNLREIVTDKQDALDFRKDKGAFYLVFEYMDHDLMGLLESGLVSFTEEHIRSFMKQLLDGLSYCHNRNFLHRDIKCSNILLNNKGQIKLADFGLARLYHADDKSRPYTNKVITLWYRPPELLLGEERYGPAVDVWSCGCILGELFTRKPIFQANQEIAQLELISRICGTPTPAVWPDVIRLPLFNTIKPKKNYNRKLRDEFALLPKPALDLLDKMLTLDPEKRISATDALNCNWLKTVDPGKINSPNLPCGQDCHELWSKRRRRLEKQQAAQNQSSASKRKEVGLGLVSDENVKIPGISGDGESASRSGGSKGGRSVPSDGEPEAQDSASGSKSSEKQLAGLVSLLQSQSGLDVNKLAEALNVKVDRSTIKLLENLNMQLLLAAAATNQSKGGSTSRAKDDNLVSTASALLALSKGNAESKGETSGSGAASVDPKTKDRPQEIPSTLTDYVSSLFGKSTAPANTVATGSAGTSTSGSAASSVGQPVAEGGMDSGPYRPTGSRGSSYNSPANKNYGEYDYEPHDSYNAGYQQRGPSTPPLDAAMGDGSRGDGEGWKPPTPLGPPPDSPEMEQDSQPEETTLVTPGVKAALMQMLKAQGLPELGLTNQGSNEVTPTLSEHPLEPQGTAPVPPDCYGNNTHVDSPGYPENSNFNSRLPGNNNVPQDYRGYRQDVHQEGDRGRGWGGGTGNGAPRGNQGGQFGAESFSRSRGGAGFDQGASWN</sequence>
<feature type="compositionally biased region" description="Polar residues" evidence="13">
    <location>
        <begin position="78"/>
        <end position="87"/>
    </location>
</feature>
<dbReference type="Gene3D" id="3.30.200.20">
    <property type="entry name" value="Phosphorylase Kinase, domain 1"/>
    <property type="match status" value="1"/>
</dbReference>
<dbReference type="FunFam" id="1.10.510.10:FF:000102">
    <property type="entry name" value="cyclin-dependent kinase 12 isoform X1"/>
    <property type="match status" value="1"/>
</dbReference>
<dbReference type="GO" id="GO:0008024">
    <property type="term" value="C:cyclin/CDK positive transcription elongation factor complex"/>
    <property type="evidence" value="ECO:0007669"/>
    <property type="project" value="TreeGrafter"/>
</dbReference>
<accession>A0A914BIW5</accession>
<evidence type="ECO:0000256" key="9">
    <source>
        <dbReference type="ARBA" id="ARBA00047811"/>
    </source>
</evidence>
<feature type="region of interest" description="Disordered" evidence="13">
    <location>
        <begin position="832"/>
        <end position="875"/>
    </location>
</feature>
<dbReference type="InterPro" id="IPR000719">
    <property type="entry name" value="Prot_kinase_dom"/>
</dbReference>
<keyword evidence="5 12" id="KW-0547">Nucleotide-binding</keyword>
<dbReference type="FunFam" id="3.30.200.20:FF:000074">
    <property type="entry name" value="cyclin-dependent kinase 12 isoform X2"/>
    <property type="match status" value="1"/>
</dbReference>
<dbReference type="GO" id="GO:0032968">
    <property type="term" value="P:positive regulation of transcription elongation by RNA polymerase II"/>
    <property type="evidence" value="ECO:0007669"/>
    <property type="project" value="TreeGrafter"/>
</dbReference>
<dbReference type="OMA" id="YHAEDKD"/>
<feature type="compositionally biased region" description="Polar residues" evidence="13">
    <location>
        <begin position="1185"/>
        <end position="1200"/>
    </location>
</feature>
<keyword evidence="16" id="KW-1185">Reference proteome</keyword>
<dbReference type="AlphaFoldDB" id="A0A914BIW5"/>
<feature type="compositionally biased region" description="Basic and acidic residues" evidence="13">
    <location>
        <begin position="410"/>
        <end position="419"/>
    </location>
</feature>
<comment type="catalytic activity">
    <reaction evidence="9">
        <text>L-threonyl-[protein] + ATP = O-phospho-L-threonyl-[protein] + ADP + H(+)</text>
        <dbReference type="Rhea" id="RHEA:46608"/>
        <dbReference type="Rhea" id="RHEA-COMP:11060"/>
        <dbReference type="Rhea" id="RHEA-COMP:11605"/>
        <dbReference type="ChEBI" id="CHEBI:15378"/>
        <dbReference type="ChEBI" id="CHEBI:30013"/>
        <dbReference type="ChEBI" id="CHEBI:30616"/>
        <dbReference type="ChEBI" id="CHEBI:61977"/>
        <dbReference type="ChEBI" id="CHEBI:456216"/>
        <dbReference type="EC" id="2.7.11.22"/>
    </reaction>
</comment>
<evidence type="ECO:0000256" key="4">
    <source>
        <dbReference type="ARBA" id="ARBA00022679"/>
    </source>
</evidence>
<dbReference type="PROSITE" id="PS00107">
    <property type="entry name" value="PROTEIN_KINASE_ATP"/>
    <property type="match status" value="1"/>
</dbReference>
<keyword evidence="8" id="KW-0539">Nucleus</keyword>
<dbReference type="EnsemblMetazoa" id="XM_038220300.1">
    <property type="protein sequence ID" value="XP_038076228.1"/>
    <property type="gene ID" value="LOC119744391"/>
</dbReference>
<feature type="domain" description="Protein kinase" evidence="14">
    <location>
        <begin position="480"/>
        <end position="774"/>
    </location>
</feature>
<keyword evidence="4" id="KW-0808">Transferase</keyword>
<evidence type="ECO:0000256" key="5">
    <source>
        <dbReference type="ARBA" id="ARBA00022741"/>
    </source>
</evidence>
<evidence type="ECO:0000256" key="8">
    <source>
        <dbReference type="ARBA" id="ARBA00023242"/>
    </source>
</evidence>
<proteinExistence type="inferred from homology"/>
<feature type="binding site" evidence="12">
    <location>
        <position position="509"/>
    </location>
    <ligand>
        <name>ATP</name>
        <dbReference type="ChEBI" id="CHEBI:30616"/>
    </ligand>
</feature>
<evidence type="ECO:0000256" key="13">
    <source>
        <dbReference type="SAM" id="MobiDB-lite"/>
    </source>
</evidence>
<feature type="compositionally biased region" description="Basic residues" evidence="13">
    <location>
        <begin position="215"/>
        <end position="248"/>
    </location>
</feature>
<feature type="region of interest" description="Disordered" evidence="13">
    <location>
        <begin position="1004"/>
        <end position="1118"/>
    </location>
</feature>
<feature type="compositionally biased region" description="Basic residues" evidence="13">
    <location>
        <begin position="164"/>
        <end position="192"/>
    </location>
</feature>
<dbReference type="GO" id="GO:0005524">
    <property type="term" value="F:ATP binding"/>
    <property type="evidence" value="ECO:0007669"/>
    <property type="project" value="UniProtKB-UniRule"/>
</dbReference>
<feature type="compositionally biased region" description="Polar residues" evidence="13">
    <location>
        <begin position="1040"/>
        <end position="1050"/>
    </location>
</feature>
<feature type="compositionally biased region" description="Acidic residues" evidence="13">
    <location>
        <begin position="56"/>
        <end position="66"/>
    </location>
</feature>
<comment type="similarity">
    <text evidence="2">Belongs to the protein kinase superfamily. CMGC Ser/Thr protein kinase family. CDC2/CDKX subfamily.</text>
</comment>
<reference evidence="15" key="1">
    <citation type="submission" date="2022-11" db="UniProtKB">
        <authorList>
            <consortium name="EnsemblMetazoa"/>
        </authorList>
    </citation>
    <scope>IDENTIFICATION</scope>
</reference>
<feature type="compositionally biased region" description="Basic residues" evidence="13">
    <location>
        <begin position="24"/>
        <end position="39"/>
    </location>
</feature>
<keyword evidence="7 12" id="KW-0067">ATP-binding</keyword>
<feature type="compositionally biased region" description="Basic and acidic residues" evidence="13">
    <location>
        <begin position="361"/>
        <end position="373"/>
    </location>
</feature>
<evidence type="ECO:0000256" key="2">
    <source>
        <dbReference type="ARBA" id="ARBA00006485"/>
    </source>
</evidence>
<dbReference type="GO" id="GO:0004693">
    <property type="term" value="F:cyclin-dependent protein serine/threonine kinase activity"/>
    <property type="evidence" value="ECO:0007669"/>
    <property type="project" value="UniProtKB-EC"/>
</dbReference>
<dbReference type="InterPro" id="IPR011009">
    <property type="entry name" value="Kinase-like_dom_sf"/>
</dbReference>